<dbReference type="Proteomes" id="UP000236161">
    <property type="component" value="Unassembled WGS sequence"/>
</dbReference>
<sequence>MAASHLLPVLLLGTAVAALMTSAQPITAPLPPFYLPVTRNGRIYENAVDAAVLSYNYNSYDQSMPTFVETSVVGVFRMVVPGIYGASATVNYRVILIGHLSHRGQQAMGSAVRLLIRFAILANRPINVPNVIPDTFSAMFLPD</sequence>
<gene>
    <name evidence="2" type="ORF">AXF42_Ash004767</name>
</gene>
<evidence type="ECO:0000256" key="1">
    <source>
        <dbReference type="SAM" id="SignalP"/>
    </source>
</evidence>
<feature type="chain" id="PRO_5014113747" evidence="1">
    <location>
        <begin position="24"/>
        <end position="143"/>
    </location>
</feature>
<proteinExistence type="predicted"/>
<reference evidence="2 3" key="1">
    <citation type="journal article" date="2017" name="Nature">
        <title>The Apostasia genome and the evolution of orchids.</title>
        <authorList>
            <person name="Zhang G.Q."/>
            <person name="Liu K.W."/>
            <person name="Li Z."/>
            <person name="Lohaus R."/>
            <person name="Hsiao Y.Y."/>
            <person name="Niu S.C."/>
            <person name="Wang J.Y."/>
            <person name="Lin Y.C."/>
            <person name="Xu Q."/>
            <person name="Chen L.J."/>
            <person name="Yoshida K."/>
            <person name="Fujiwara S."/>
            <person name="Wang Z.W."/>
            <person name="Zhang Y.Q."/>
            <person name="Mitsuda N."/>
            <person name="Wang M."/>
            <person name="Liu G.H."/>
            <person name="Pecoraro L."/>
            <person name="Huang H.X."/>
            <person name="Xiao X.J."/>
            <person name="Lin M."/>
            <person name="Wu X.Y."/>
            <person name="Wu W.L."/>
            <person name="Chen Y.Y."/>
            <person name="Chang S.B."/>
            <person name="Sakamoto S."/>
            <person name="Ohme-Takagi M."/>
            <person name="Yagi M."/>
            <person name="Zeng S.J."/>
            <person name="Shen C.Y."/>
            <person name="Yeh C.M."/>
            <person name="Luo Y.B."/>
            <person name="Tsai W.C."/>
            <person name="Van de Peer Y."/>
            <person name="Liu Z.J."/>
        </authorList>
    </citation>
    <scope>NUCLEOTIDE SEQUENCE [LARGE SCALE GENOMIC DNA]</scope>
    <source>
        <strain evidence="3">cv. Shenzhen</strain>
        <tissue evidence="2">Stem</tissue>
    </source>
</reference>
<dbReference type="AlphaFoldDB" id="A0A2I0BHM4"/>
<dbReference type="EMBL" id="KZ451883">
    <property type="protein sequence ID" value="PKA67274.1"/>
    <property type="molecule type" value="Genomic_DNA"/>
</dbReference>
<evidence type="ECO:0000313" key="2">
    <source>
        <dbReference type="EMBL" id="PKA67274.1"/>
    </source>
</evidence>
<organism evidence="2 3">
    <name type="scientific">Apostasia shenzhenica</name>
    <dbReference type="NCBI Taxonomy" id="1088818"/>
    <lineage>
        <taxon>Eukaryota</taxon>
        <taxon>Viridiplantae</taxon>
        <taxon>Streptophyta</taxon>
        <taxon>Embryophyta</taxon>
        <taxon>Tracheophyta</taxon>
        <taxon>Spermatophyta</taxon>
        <taxon>Magnoliopsida</taxon>
        <taxon>Liliopsida</taxon>
        <taxon>Asparagales</taxon>
        <taxon>Orchidaceae</taxon>
        <taxon>Apostasioideae</taxon>
        <taxon>Apostasia</taxon>
    </lineage>
</organism>
<keyword evidence="3" id="KW-1185">Reference proteome</keyword>
<evidence type="ECO:0000313" key="3">
    <source>
        <dbReference type="Proteomes" id="UP000236161"/>
    </source>
</evidence>
<keyword evidence="1" id="KW-0732">Signal</keyword>
<name>A0A2I0BHM4_9ASPA</name>
<accession>A0A2I0BHM4</accession>
<feature type="signal peptide" evidence="1">
    <location>
        <begin position="1"/>
        <end position="23"/>
    </location>
</feature>
<protein>
    <submittedName>
        <fullName evidence="2">Uncharacterized protein</fullName>
    </submittedName>
</protein>